<keyword evidence="2" id="KW-1185">Reference proteome</keyword>
<name>A0ACA9NVJ5_9GLOM</name>
<protein>
    <submittedName>
        <fullName evidence="1">5606_t:CDS:1</fullName>
    </submittedName>
</protein>
<accession>A0ACA9NVJ5</accession>
<proteinExistence type="predicted"/>
<comment type="caution">
    <text evidence="1">The sequence shown here is derived from an EMBL/GenBank/DDBJ whole genome shotgun (WGS) entry which is preliminary data.</text>
</comment>
<evidence type="ECO:0000313" key="1">
    <source>
        <dbReference type="EMBL" id="CAG8679592.1"/>
    </source>
</evidence>
<sequence>MSCSDEKKYTIMRFQALNELKLSLNKSLQIFNKNEDNHVVMANDLVRSLFEKAINDLNGNYTNNHGDTQVECEDDDKNINKRKWLKEESEEENESIHTKKARLGDYSNHLSDSLPSKEIKTYSSPSNKKIYRN</sequence>
<dbReference type="EMBL" id="CAJVPU010021071">
    <property type="protein sequence ID" value="CAG8679592.1"/>
    <property type="molecule type" value="Genomic_DNA"/>
</dbReference>
<evidence type="ECO:0000313" key="2">
    <source>
        <dbReference type="Proteomes" id="UP000789702"/>
    </source>
</evidence>
<organism evidence="1 2">
    <name type="scientific">Dentiscutata heterogama</name>
    <dbReference type="NCBI Taxonomy" id="1316150"/>
    <lineage>
        <taxon>Eukaryota</taxon>
        <taxon>Fungi</taxon>
        <taxon>Fungi incertae sedis</taxon>
        <taxon>Mucoromycota</taxon>
        <taxon>Glomeromycotina</taxon>
        <taxon>Glomeromycetes</taxon>
        <taxon>Diversisporales</taxon>
        <taxon>Gigasporaceae</taxon>
        <taxon>Dentiscutata</taxon>
    </lineage>
</organism>
<reference evidence="1" key="1">
    <citation type="submission" date="2021-06" db="EMBL/GenBank/DDBJ databases">
        <authorList>
            <person name="Kallberg Y."/>
            <person name="Tangrot J."/>
            <person name="Rosling A."/>
        </authorList>
    </citation>
    <scope>NUCLEOTIDE SEQUENCE</scope>
    <source>
        <strain evidence="1">IL203A</strain>
    </source>
</reference>
<dbReference type="Proteomes" id="UP000789702">
    <property type="component" value="Unassembled WGS sequence"/>
</dbReference>
<gene>
    <name evidence="1" type="ORF">DHETER_LOCUS10579</name>
</gene>